<proteinExistence type="predicted"/>
<keyword evidence="2" id="KW-1185">Reference proteome</keyword>
<feature type="non-terminal residue" evidence="1">
    <location>
        <position position="1"/>
    </location>
</feature>
<dbReference type="EMBL" id="OW152823">
    <property type="protein sequence ID" value="CAH2039907.1"/>
    <property type="molecule type" value="Genomic_DNA"/>
</dbReference>
<protein>
    <submittedName>
        <fullName evidence="1">Uncharacterized protein</fullName>
    </submittedName>
</protein>
<evidence type="ECO:0000313" key="2">
    <source>
        <dbReference type="Proteomes" id="UP000837857"/>
    </source>
</evidence>
<accession>A0ABN8HYT1</accession>
<evidence type="ECO:0000313" key="1">
    <source>
        <dbReference type="EMBL" id="CAH2039907.1"/>
    </source>
</evidence>
<gene>
    <name evidence="1" type="ORF">IPOD504_LOCUS2098</name>
</gene>
<dbReference type="Proteomes" id="UP000837857">
    <property type="component" value="Chromosome 11"/>
</dbReference>
<organism evidence="1 2">
    <name type="scientific">Iphiclides podalirius</name>
    <name type="common">scarce swallowtail</name>
    <dbReference type="NCBI Taxonomy" id="110791"/>
    <lineage>
        <taxon>Eukaryota</taxon>
        <taxon>Metazoa</taxon>
        <taxon>Ecdysozoa</taxon>
        <taxon>Arthropoda</taxon>
        <taxon>Hexapoda</taxon>
        <taxon>Insecta</taxon>
        <taxon>Pterygota</taxon>
        <taxon>Neoptera</taxon>
        <taxon>Endopterygota</taxon>
        <taxon>Lepidoptera</taxon>
        <taxon>Glossata</taxon>
        <taxon>Ditrysia</taxon>
        <taxon>Papilionoidea</taxon>
        <taxon>Papilionidae</taxon>
        <taxon>Papilioninae</taxon>
        <taxon>Iphiclides</taxon>
    </lineage>
</organism>
<reference evidence="1" key="1">
    <citation type="submission" date="2022-03" db="EMBL/GenBank/DDBJ databases">
        <authorList>
            <person name="Martin H S."/>
        </authorList>
    </citation>
    <scope>NUCLEOTIDE SEQUENCE</scope>
</reference>
<sequence>MIAFSQESFFEIIVRYVRKVLLTPSISRANVPQAYPIPPHSPQPAERSEARSPFIHSSRHFEIVVAIGRTFDILPSSFSCLSATVDSVRWALSVRLHRCTFSQLGNSPNERPTPPDSRLIYERLAFPRGASSRPRRGS</sequence>
<name>A0ABN8HYT1_9NEOP</name>